<dbReference type="NCBIfam" id="NF010094">
    <property type="entry name" value="PRK13580.1"/>
    <property type="match status" value="1"/>
</dbReference>
<dbReference type="InterPro" id="IPR015421">
    <property type="entry name" value="PyrdxlP-dep_Trfase_major"/>
</dbReference>
<dbReference type="GO" id="GO:0030170">
    <property type="term" value="F:pyridoxal phosphate binding"/>
    <property type="evidence" value="ECO:0007669"/>
    <property type="project" value="UniProtKB-UniRule"/>
</dbReference>
<keyword evidence="3 8" id="KW-0963">Cytoplasm</keyword>
<evidence type="ECO:0000256" key="3">
    <source>
        <dbReference type="ARBA" id="ARBA00022490"/>
    </source>
</evidence>
<keyword evidence="5 8" id="KW-0028">Amino-acid biosynthesis</keyword>
<keyword evidence="7 8" id="KW-0663">Pyridoxal phosphate</keyword>
<evidence type="ECO:0000313" key="12">
    <source>
        <dbReference type="Proteomes" id="UP000001296"/>
    </source>
</evidence>
<evidence type="ECO:0000256" key="7">
    <source>
        <dbReference type="ARBA" id="ARBA00022898"/>
    </source>
</evidence>
<dbReference type="GO" id="GO:0035999">
    <property type="term" value="P:tetrahydrofolate interconversion"/>
    <property type="evidence" value="ECO:0007669"/>
    <property type="project" value="UniProtKB-UniRule"/>
</dbReference>
<dbReference type="GO" id="GO:0008168">
    <property type="term" value="F:methyltransferase activity"/>
    <property type="evidence" value="ECO:0007669"/>
    <property type="project" value="UniProtKB-KW"/>
</dbReference>
<dbReference type="CDD" id="cd00378">
    <property type="entry name" value="SHMT"/>
    <property type="match status" value="1"/>
</dbReference>
<evidence type="ECO:0000259" key="10">
    <source>
        <dbReference type="Pfam" id="PF00464"/>
    </source>
</evidence>
<evidence type="ECO:0000256" key="5">
    <source>
        <dbReference type="ARBA" id="ARBA00022605"/>
    </source>
</evidence>
<dbReference type="AlphaFoldDB" id="E0RNE6"/>
<comment type="caution">
    <text evidence="8">Lacks conserved residue(s) required for the propagation of feature annotation.</text>
</comment>
<feature type="modified residue" description="N6-(pyridoxal phosphate)lysine" evidence="8 9">
    <location>
        <position position="292"/>
    </location>
</feature>
<dbReference type="PANTHER" id="PTHR11680">
    <property type="entry name" value="SERINE HYDROXYMETHYLTRANSFERASE"/>
    <property type="match status" value="1"/>
</dbReference>
<evidence type="ECO:0000256" key="8">
    <source>
        <dbReference type="HAMAP-Rule" id="MF_00051"/>
    </source>
</evidence>
<proteinExistence type="inferred from homology"/>
<comment type="similarity">
    <text evidence="2 8">Belongs to the SHMT family.</text>
</comment>
<dbReference type="InterPro" id="IPR039429">
    <property type="entry name" value="SHMT-like_dom"/>
</dbReference>
<dbReference type="InterPro" id="IPR049943">
    <property type="entry name" value="Ser_HO-MeTrfase-like"/>
</dbReference>
<evidence type="ECO:0000256" key="6">
    <source>
        <dbReference type="ARBA" id="ARBA00022679"/>
    </source>
</evidence>
<dbReference type="HOGENOM" id="CLU_022477_2_1_12"/>
<keyword evidence="11" id="KW-0489">Methyltransferase</keyword>
<dbReference type="HAMAP" id="MF_00051">
    <property type="entry name" value="SHMT"/>
    <property type="match status" value="1"/>
</dbReference>
<dbReference type="EC" id="2.1.2.1" evidence="8"/>
<dbReference type="Gene3D" id="3.90.1150.10">
    <property type="entry name" value="Aspartate Aminotransferase, domain 1"/>
    <property type="match status" value="2"/>
</dbReference>
<reference evidence="11 12" key="2">
    <citation type="journal article" date="2010" name="J. Bacteriol.">
        <title>Genome sequence of the polysaccharide-degrading, thermophilic anaerobe Spirochaeta thermophila DSM 6192.</title>
        <authorList>
            <person name="Angelov A."/>
            <person name="Liebl S."/>
            <person name="Ballschmiter M."/>
            <person name="Bomeke M."/>
            <person name="Lehmann R."/>
            <person name="Liesegang H."/>
            <person name="Daniel R."/>
            <person name="Liebl W."/>
        </authorList>
    </citation>
    <scope>NUCLEOTIDE SEQUENCE [LARGE SCALE GENOMIC DNA]</scope>
    <source>
        <strain evidence="12">ATCC 49972 / DSM 6192 / RI 19.B1</strain>
    </source>
</reference>
<protein>
    <recommendedName>
        <fullName evidence="8">Serine hydroxymethyltransferase</fullName>
        <shortName evidence="8">SHMT</shortName>
        <shortName evidence="8">Serine methylase</shortName>
        <ecNumber evidence="8">2.1.2.1</ecNumber>
    </recommendedName>
</protein>
<dbReference type="Gene3D" id="3.40.640.10">
    <property type="entry name" value="Type I PLP-dependent aspartate aminotransferase-like (Major domain)"/>
    <property type="match status" value="2"/>
</dbReference>
<comment type="catalytic activity">
    <reaction evidence="8">
        <text>(6R)-5,10-methylene-5,6,7,8-tetrahydrofolate + glycine + H2O = (6S)-5,6,7,8-tetrahydrofolate + L-serine</text>
        <dbReference type="Rhea" id="RHEA:15481"/>
        <dbReference type="ChEBI" id="CHEBI:15377"/>
        <dbReference type="ChEBI" id="CHEBI:15636"/>
        <dbReference type="ChEBI" id="CHEBI:33384"/>
        <dbReference type="ChEBI" id="CHEBI:57305"/>
        <dbReference type="ChEBI" id="CHEBI:57453"/>
        <dbReference type="EC" id="2.1.2.1"/>
    </reaction>
</comment>
<feature type="domain" description="Serine hydroxymethyltransferase-like" evidence="10">
    <location>
        <begin position="39"/>
        <end position="140"/>
    </location>
</feature>
<dbReference type="FunFam" id="3.40.640.10:FF:000060">
    <property type="entry name" value="Serine hydroxymethyltransferase"/>
    <property type="match status" value="1"/>
</dbReference>
<keyword evidence="6 8" id="KW-0808">Transferase</keyword>
<dbReference type="KEGG" id="sta:STHERM_c01700"/>
<dbReference type="GO" id="GO:0005829">
    <property type="term" value="C:cytosol"/>
    <property type="evidence" value="ECO:0007669"/>
    <property type="project" value="TreeGrafter"/>
</dbReference>
<feature type="domain" description="Serine hydroxymethyltransferase-like" evidence="10">
    <location>
        <begin position="172"/>
        <end position="444"/>
    </location>
</feature>
<comment type="subunit">
    <text evidence="8">Homodimer.</text>
</comment>
<dbReference type="PaxDb" id="665571-STHERM_c01700"/>
<dbReference type="UniPathway" id="UPA00193"/>
<dbReference type="PIRSF" id="PIRSF000412">
    <property type="entry name" value="SHMT"/>
    <property type="match status" value="1"/>
</dbReference>
<accession>E0RNE6</accession>
<evidence type="ECO:0000256" key="1">
    <source>
        <dbReference type="ARBA" id="ARBA00001933"/>
    </source>
</evidence>
<dbReference type="EMBL" id="CP001698">
    <property type="protein sequence ID" value="ADN01146.1"/>
    <property type="molecule type" value="Genomic_DNA"/>
</dbReference>
<dbReference type="InterPro" id="IPR001085">
    <property type="entry name" value="Ser_HO-MeTrfase"/>
</dbReference>
<comment type="subcellular location">
    <subcellularLocation>
        <location evidence="8">Cytoplasm</location>
    </subcellularLocation>
</comment>
<sequence>MEERMASTLLGSYLARTPQAASNPEMVGFVAQLEVIARTAPDVARAIVKELRDQRRNIKLIASENYSSLATQFAMANLFTDKYAEGYPGHRFYAGCDNVDEVESLACEEAKALFGAQHAYVQPHSGADANLVAFWAVLQWKVQAPALEKLGKKNLYDLSREEWEALRKELGNQRLLGLDYYSGGHLTHGYRYNVSAQMFEAYSYGVNPETGLLDYDEIARLAREIRPLILLAGYSAYPRKIDFARLREIADEVGAVLMVDMAHFAGLVAGGVFEGPYNPVPHAHIVTSTTHKTLRGPRGGIVLCVKELAEFVDKGCPMVLGGPLPHVIAAKAVALREARSPAFREYAHKIVENAQALAAFLQEEGITVATGGTDNHLMLIDVRPFGITGRQAEAAVRECSITLNRNALPYDPNGPWYTSGLRIGTPAVTTLGMGREEMREIARIFKLILTHVRPEVKDGSPSKARYRLDPSAKEEARARVEALLSRFPLYPRLDLAFLEEALGLQG</sequence>
<dbReference type="Pfam" id="PF00464">
    <property type="entry name" value="SHMT"/>
    <property type="match status" value="2"/>
</dbReference>
<dbReference type="NCBIfam" id="NF000586">
    <property type="entry name" value="PRK00011.1"/>
    <property type="match status" value="1"/>
</dbReference>
<dbReference type="GO" id="GO:0032259">
    <property type="term" value="P:methylation"/>
    <property type="evidence" value="ECO:0007669"/>
    <property type="project" value="UniProtKB-KW"/>
</dbReference>
<keyword evidence="4 8" id="KW-0554">One-carbon metabolism</keyword>
<dbReference type="PANTHER" id="PTHR11680:SF35">
    <property type="entry name" value="SERINE HYDROXYMETHYLTRANSFERASE 1"/>
    <property type="match status" value="1"/>
</dbReference>
<comment type="function">
    <text evidence="8">Catalyzes the reversible interconversion of serine and glycine with tetrahydrofolate (THF) serving as the one-carbon carrier. This reaction serves as the major source of one-carbon groups required for the biosynthesis of purines, thymidylate, methionine, and other important biomolecules. Also exhibits THF-independent aldolase activity toward beta-hydroxyamino acids, producing glycine and aldehydes, via a retro-aldol mechanism.</text>
</comment>
<dbReference type="InterPro" id="IPR015422">
    <property type="entry name" value="PyrdxlP-dep_Trfase_small"/>
</dbReference>
<comment type="pathway">
    <text evidence="8">Amino-acid biosynthesis; glycine biosynthesis; glycine from L-serine: step 1/1.</text>
</comment>
<feature type="site" description="Plays an important role in substrate specificity" evidence="8">
    <location>
        <position position="291"/>
    </location>
</feature>
<name>E0RNE6_WINT6</name>
<gene>
    <name evidence="8 11" type="primary">glyA</name>
    <name evidence="11" type="ordered locus">STHERM_c01700</name>
</gene>
<dbReference type="Proteomes" id="UP000001296">
    <property type="component" value="Chromosome"/>
</dbReference>
<dbReference type="eggNOG" id="COG0112">
    <property type="taxonomic scope" value="Bacteria"/>
</dbReference>
<evidence type="ECO:0000256" key="4">
    <source>
        <dbReference type="ARBA" id="ARBA00022563"/>
    </source>
</evidence>
<dbReference type="InterPro" id="IPR019798">
    <property type="entry name" value="Ser_HO-MeTrfase_PLP_BS"/>
</dbReference>
<evidence type="ECO:0000256" key="2">
    <source>
        <dbReference type="ARBA" id="ARBA00006376"/>
    </source>
</evidence>
<dbReference type="SUPFAM" id="SSF53383">
    <property type="entry name" value="PLP-dependent transferases"/>
    <property type="match status" value="1"/>
</dbReference>
<feature type="binding site" evidence="8">
    <location>
        <begin position="184"/>
        <end position="186"/>
    </location>
    <ligand>
        <name>(6S)-5,6,7,8-tetrahydrofolate</name>
        <dbReference type="ChEBI" id="CHEBI:57453"/>
    </ligand>
</feature>
<organism evidence="11 12">
    <name type="scientific">Winmispira thermophila (strain ATCC 49972 / DSM 6192 / RI 19.B1)</name>
    <name type="common">Spirochaeta thermophila</name>
    <dbReference type="NCBI Taxonomy" id="665571"/>
    <lineage>
        <taxon>Bacteria</taxon>
        <taxon>Pseudomonadati</taxon>
        <taxon>Spirochaetota</taxon>
        <taxon>Spirochaetia</taxon>
        <taxon>Winmispirales</taxon>
        <taxon>Winmispiraceae</taxon>
        <taxon>Winmispira</taxon>
    </lineage>
</organism>
<dbReference type="PROSITE" id="PS00096">
    <property type="entry name" value="SHMT"/>
    <property type="match status" value="1"/>
</dbReference>
<dbReference type="UniPathway" id="UPA00288">
    <property type="reaction ID" value="UER01023"/>
</dbReference>
<dbReference type="GO" id="GO:0004372">
    <property type="term" value="F:glycine hydroxymethyltransferase activity"/>
    <property type="evidence" value="ECO:0007669"/>
    <property type="project" value="UniProtKB-UniRule"/>
</dbReference>
<comment type="cofactor">
    <cofactor evidence="1 8 9">
        <name>pyridoxal 5'-phosphate</name>
        <dbReference type="ChEBI" id="CHEBI:597326"/>
    </cofactor>
</comment>
<comment type="pathway">
    <text evidence="8">One-carbon metabolism; tetrahydrofolate interconversion.</text>
</comment>
<evidence type="ECO:0000256" key="9">
    <source>
        <dbReference type="PIRSR" id="PIRSR000412-50"/>
    </source>
</evidence>
<evidence type="ECO:0000313" key="11">
    <source>
        <dbReference type="EMBL" id="ADN01146.1"/>
    </source>
</evidence>
<dbReference type="InterPro" id="IPR015424">
    <property type="entry name" value="PyrdxlP-dep_Trfase"/>
</dbReference>
<dbReference type="GO" id="GO:0019264">
    <property type="term" value="P:glycine biosynthetic process from serine"/>
    <property type="evidence" value="ECO:0007669"/>
    <property type="project" value="UniProtKB-UniRule"/>
</dbReference>
<reference key="1">
    <citation type="submission" date="2009-08" db="EMBL/GenBank/DDBJ databases">
        <title>The genome sequence of Spirochaeta thermophila DSM6192.</title>
        <authorList>
            <person name="Angelov A."/>
            <person name="Mientus M."/>
            <person name="Wittenberg S."/>
            <person name="Lehmann R."/>
            <person name="Liesegang H."/>
            <person name="Daniel R."/>
            <person name="Liebl W."/>
        </authorList>
    </citation>
    <scope>NUCLEOTIDE SEQUENCE</scope>
    <source>
        <strain>DSM 6192</strain>
    </source>
</reference>